<keyword evidence="3" id="KW-1185">Reference proteome</keyword>
<comment type="caution">
    <text evidence="2">The sequence shown here is derived from an EMBL/GenBank/DDBJ whole genome shotgun (WGS) entry which is preliminary data.</text>
</comment>
<evidence type="ECO:0000313" key="3">
    <source>
        <dbReference type="Proteomes" id="UP000777438"/>
    </source>
</evidence>
<feature type="compositionally biased region" description="Polar residues" evidence="1">
    <location>
        <begin position="1"/>
        <end position="10"/>
    </location>
</feature>
<name>A0A9P8VW54_9HYPO</name>
<feature type="compositionally biased region" description="Basic residues" evidence="1">
    <location>
        <begin position="11"/>
        <end position="20"/>
    </location>
</feature>
<dbReference type="OrthoDB" id="5369347at2759"/>
<dbReference type="EMBL" id="JAGPYM010000028">
    <property type="protein sequence ID" value="KAH6879847.1"/>
    <property type="molecule type" value="Genomic_DNA"/>
</dbReference>
<accession>A0A9P8VW54</accession>
<reference evidence="2 3" key="1">
    <citation type="journal article" date="2021" name="Nat. Commun.">
        <title>Genetic determinants of endophytism in the Arabidopsis root mycobiome.</title>
        <authorList>
            <person name="Mesny F."/>
            <person name="Miyauchi S."/>
            <person name="Thiergart T."/>
            <person name="Pickel B."/>
            <person name="Atanasova L."/>
            <person name="Karlsson M."/>
            <person name="Huettel B."/>
            <person name="Barry K.W."/>
            <person name="Haridas S."/>
            <person name="Chen C."/>
            <person name="Bauer D."/>
            <person name="Andreopoulos W."/>
            <person name="Pangilinan J."/>
            <person name="LaButti K."/>
            <person name="Riley R."/>
            <person name="Lipzen A."/>
            <person name="Clum A."/>
            <person name="Drula E."/>
            <person name="Henrissat B."/>
            <person name="Kohler A."/>
            <person name="Grigoriev I.V."/>
            <person name="Martin F.M."/>
            <person name="Hacquard S."/>
        </authorList>
    </citation>
    <scope>NUCLEOTIDE SEQUENCE [LARGE SCALE GENOMIC DNA]</scope>
    <source>
        <strain evidence="2 3">MPI-CAGE-CH-0241</strain>
    </source>
</reference>
<dbReference type="AlphaFoldDB" id="A0A9P8VW54"/>
<organism evidence="2 3">
    <name type="scientific">Thelonectria olida</name>
    <dbReference type="NCBI Taxonomy" id="1576542"/>
    <lineage>
        <taxon>Eukaryota</taxon>
        <taxon>Fungi</taxon>
        <taxon>Dikarya</taxon>
        <taxon>Ascomycota</taxon>
        <taxon>Pezizomycotina</taxon>
        <taxon>Sordariomycetes</taxon>
        <taxon>Hypocreomycetidae</taxon>
        <taxon>Hypocreales</taxon>
        <taxon>Nectriaceae</taxon>
        <taxon>Thelonectria</taxon>
    </lineage>
</organism>
<gene>
    <name evidence="2" type="ORF">B0T10DRAFT_412926</name>
</gene>
<feature type="region of interest" description="Disordered" evidence="1">
    <location>
        <begin position="1"/>
        <end position="67"/>
    </location>
</feature>
<evidence type="ECO:0000313" key="2">
    <source>
        <dbReference type="EMBL" id="KAH6879847.1"/>
    </source>
</evidence>
<sequence>MDNASCNTVPSKRKHGRSRKYSTSEAKTAVDVERRRARRQNAAPVQRDTVHANCHNPNPDPSQVNTFDATLETSPQAENDEAGPVGHLAQQLAEQLVKFQGCCNDCHRAAQLEHMEDPNEQISLAMYLEFVPELGPDVLGTENIARQKDDLAGKMSPESRRKAFCGLESRVKMSHICLDEDERVSNDAGVTFDVDSIIAFPSNLAVAKRGICWSPTRMTASNLQSDLHLRSIPVTYSDTNGRQHQVHRPVHQIPHHTFGCVVGLEDASLYFLFPNLHREEQKCSKIRDEEFLFCYSVIMLWLSH</sequence>
<evidence type="ECO:0000256" key="1">
    <source>
        <dbReference type="SAM" id="MobiDB-lite"/>
    </source>
</evidence>
<protein>
    <submittedName>
        <fullName evidence="2">Uncharacterized protein</fullName>
    </submittedName>
</protein>
<proteinExistence type="predicted"/>
<dbReference type="Proteomes" id="UP000777438">
    <property type="component" value="Unassembled WGS sequence"/>
</dbReference>